<organism evidence="2 3">
    <name type="scientific">Elsinoe ampelina</name>
    <dbReference type="NCBI Taxonomy" id="302913"/>
    <lineage>
        <taxon>Eukaryota</taxon>
        <taxon>Fungi</taxon>
        <taxon>Dikarya</taxon>
        <taxon>Ascomycota</taxon>
        <taxon>Pezizomycotina</taxon>
        <taxon>Dothideomycetes</taxon>
        <taxon>Dothideomycetidae</taxon>
        <taxon>Myriangiales</taxon>
        <taxon>Elsinoaceae</taxon>
        <taxon>Elsinoe</taxon>
    </lineage>
</organism>
<gene>
    <name evidence="2" type="ORF">BDZ85DRAFT_254140</name>
</gene>
<keyword evidence="3" id="KW-1185">Reference proteome</keyword>
<sequence length="74" mass="7702">MRLKSSTVPVLTTVVSGYPSEDRHINALQSPQKWSVMVFPLATRAGGGVGAQGGGAARDMHRGERGEEEGAGHG</sequence>
<dbReference type="Proteomes" id="UP000799538">
    <property type="component" value="Unassembled WGS sequence"/>
</dbReference>
<reference evidence="3" key="1">
    <citation type="journal article" date="2020" name="Stud. Mycol.">
        <title>101 Dothideomycetes genomes: A test case for predicting lifestyles and emergence of pathogens.</title>
        <authorList>
            <person name="Haridas S."/>
            <person name="Albert R."/>
            <person name="Binder M."/>
            <person name="Bloem J."/>
            <person name="LaButti K."/>
            <person name="Salamov A."/>
            <person name="Andreopoulos B."/>
            <person name="Baker S."/>
            <person name="Barry K."/>
            <person name="Bills G."/>
            <person name="Bluhm B."/>
            <person name="Cannon C."/>
            <person name="Castanera R."/>
            <person name="Culley D."/>
            <person name="Daum C."/>
            <person name="Ezra D."/>
            <person name="Gonzalez J."/>
            <person name="Henrissat B."/>
            <person name="Kuo A."/>
            <person name="Liang C."/>
            <person name="Lipzen A."/>
            <person name="Lutzoni F."/>
            <person name="Magnuson J."/>
            <person name="Mondo S."/>
            <person name="Nolan M."/>
            <person name="Ohm R."/>
            <person name="Pangilinan J."/>
            <person name="Park H.-J."/>
            <person name="Ramirez L."/>
            <person name="Alfaro M."/>
            <person name="Sun H."/>
            <person name="Tritt A."/>
            <person name="Yoshinaga Y."/>
            <person name="Zwiers L.-H."/>
            <person name="Turgeon B."/>
            <person name="Goodwin S."/>
            <person name="Spatafora J."/>
            <person name="Crous P."/>
            <person name="Grigoriev I."/>
        </authorList>
    </citation>
    <scope>NUCLEOTIDE SEQUENCE [LARGE SCALE GENOMIC DNA]</scope>
    <source>
        <strain evidence="3">CECT 20119</strain>
    </source>
</reference>
<evidence type="ECO:0000313" key="3">
    <source>
        <dbReference type="Proteomes" id="UP000799538"/>
    </source>
</evidence>
<accession>A0A6A6GNI5</accession>
<feature type="compositionally biased region" description="Gly residues" evidence="1">
    <location>
        <begin position="45"/>
        <end position="56"/>
    </location>
</feature>
<feature type="compositionally biased region" description="Basic and acidic residues" evidence="1">
    <location>
        <begin position="58"/>
        <end position="74"/>
    </location>
</feature>
<proteinExistence type="predicted"/>
<dbReference type="AlphaFoldDB" id="A0A6A6GNI5"/>
<evidence type="ECO:0000256" key="1">
    <source>
        <dbReference type="SAM" id="MobiDB-lite"/>
    </source>
</evidence>
<evidence type="ECO:0000313" key="2">
    <source>
        <dbReference type="EMBL" id="KAF2227324.1"/>
    </source>
</evidence>
<dbReference type="EMBL" id="ML992501">
    <property type="protein sequence ID" value="KAF2227324.1"/>
    <property type="molecule type" value="Genomic_DNA"/>
</dbReference>
<feature type="region of interest" description="Disordered" evidence="1">
    <location>
        <begin position="45"/>
        <end position="74"/>
    </location>
</feature>
<protein>
    <submittedName>
        <fullName evidence="2">Uncharacterized protein</fullName>
    </submittedName>
</protein>
<name>A0A6A6GNI5_9PEZI</name>